<dbReference type="Gene3D" id="3.60.21.10">
    <property type="match status" value="1"/>
</dbReference>
<keyword evidence="1" id="KW-0479">Metal-binding</keyword>
<dbReference type="InterPro" id="IPR004843">
    <property type="entry name" value="Calcineurin-like_PHP"/>
</dbReference>
<reference evidence="5" key="1">
    <citation type="journal article" date="2019" name="Int. J. Syst. Evol. Microbiol.">
        <title>The Global Catalogue of Microorganisms (GCM) 10K type strain sequencing project: providing services to taxonomists for standard genome sequencing and annotation.</title>
        <authorList>
            <consortium name="The Broad Institute Genomics Platform"/>
            <consortium name="The Broad Institute Genome Sequencing Center for Infectious Disease"/>
            <person name="Wu L."/>
            <person name="Ma J."/>
        </authorList>
    </citation>
    <scope>NUCLEOTIDE SEQUENCE [LARGE SCALE GENOMIC DNA]</scope>
    <source>
        <strain evidence="5">JCM 19173</strain>
    </source>
</reference>
<comment type="caution">
    <text evidence="4">The sequence shown here is derived from an EMBL/GenBank/DDBJ whole genome shotgun (WGS) entry which is preliminary data.</text>
</comment>
<dbReference type="EMBL" id="BMPE01000010">
    <property type="protein sequence ID" value="GGL09220.1"/>
    <property type="molecule type" value="Genomic_DNA"/>
</dbReference>
<dbReference type="SUPFAM" id="SSF56300">
    <property type="entry name" value="Metallo-dependent phosphatases"/>
    <property type="match status" value="1"/>
</dbReference>
<evidence type="ECO:0000256" key="2">
    <source>
        <dbReference type="ARBA" id="ARBA00022801"/>
    </source>
</evidence>
<dbReference type="Pfam" id="PF00149">
    <property type="entry name" value="Metallophos"/>
    <property type="match status" value="1"/>
</dbReference>
<sequence>MTRHARALPGLRAPLSVAFLTDLHYGLYIGAGSVAAWVDATNALQPDVVLLGGDQLDARMDRPEDPLLRELARLQAPLGKYAVWGNHDYGNFGRAGRRYGRRRADWQARREAFAQALAGAGVTVLRNEGRALRDDVWVGGVDDMWFGQPDIPAALAGAGDRATVLVIHNPDLLPDLPGPAGLVVCGHTHGGQVRFPLIGAPVVPSRYGQRFAMGWVKGAYGSPAFVSRGLGMSGVPLRNLCEPEIALLLLSPP</sequence>
<evidence type="ECO:0000256" key="1">
    <source>
        <dbReference type="ARBA" id="ARBA00022723"/>
    </source>
</evidence>
<keyword evidence="5" id="KW-1185">Reference proteome</keyword>
<gene>
    <name evidence="4" type="ORF">GCM10010844_29940</name>
</gene>
<dbReference type="InterPro" id="IPR051158">
    <property type="entry name" value="Metallophosphoesterase_sf"/>
</dbReference>
<name>A0ABQ2FM35_9DEIO</name>
<protein>
    <submittedName>
        <fullName evidence="4">Metallophosphoesterase</fullName>
    </submittedName>
</protein>
<evidence type="ECO:0000313" key="5">
    <source>
        <dbReference type="Proteomes" id="UP000604341"/>
    </source>
</evidence>
<dbReference type="CDD" id="cd07385">
    <property type="entry name" value="MPP_YkuE_C"/>
    <property type="match status" value="1"/>
</dbReference>
<keyword evidence="2" id="KW-0378">Hydrolase</keyword>
<dbReference type="PANTHER" id="PTHR31302:SF31">
    <property type="entry name" value="PHOSPHODIESTERASE YAEI"/>
    <property type="match status" value="1"/>
</dbReference>
<evidence type="ECO:0000313" key="4">
    <source>
        <dbReference type="EMBL" id="GGL09220.1"/>
    </source>
</evidence>
<proteinExistence type="predicted"/>
<dbReference type="InterPro" id="IPR029052">
    <property type="entry name" value="Metallo-depent_PP-like"/>
</dbReference>
<feature type="domain" description="Calcineurin-like phosphoesterase" evidence="3">
    <location>
        <begin position="16"/>
        <end position="190"/>
    </location>
</feature>
<organism evidence="4 5">
    <name type="scientific">Deinococcus radiotolerans</name>
    <dbReference type="NCBI Taxonomy" id="1309407"/>
    <lineage>
        <taxon>Bacteria</taxon>
        <taxon>Thermotogati</taxon>
        <taxon>Deinococcota</taxon>
        <taxon>Deinococci</taxon>
        <taxon>Deinococcales</taxon>
        <taxon>Deinococcaceae</taxon>
        <taxon>Deinococcus</taxon>
    </lineage>
</organism>
<evidence type="ECO:0000259" key="3">
    <source>
        <dbReference type="Pfam" id="PF00149"/>
    </source>
</evidence>
<accession>A0ABQ2FM35</accession>
<dbReference type="PANTHER" id="PTHR31302">
    <property type="entry name" value="TRANSMEMBRANE PROTEIN WITH METALLOPHOSPHOESTERASE DOMAIN-RELATED"/>
    <property type="match status" value="1"/>
</dbReference>
<dbReference type="Proteomes" id="UP000604341">
    <property type="component" value="Unassembled WGS sequence"/>
</dbReference>